<dbReference type="InterPro" id="IPR020846">
    <property type="entry name" value="MFS_dom"/>
</dbReference>
<feature type="transmembrane region" description="Helical" evidence="7">
    <location>
        <begin position="387"/>
        <end position="411"/>
    </location>
</feature>
<evidence type="ECO:0000256" key="1">
    <source>
        <dbReference type="ARBA" id="ARBA00004651"/>
    </source>
</evidence>
<dbReference type="Pfam" id="PF05977">
    <property type="entry name" value="MFS_3"/>
    <property type="match status" value="1"/>
</dbReference>
<keyword evidence="5 7" id="KW-1133">Transmembrane helix</keyword>
<dbReference type="GO" id="GO:0005886">
    <property type="term" value="C:plasma membrane"/>
    <property type="evidence" value="ECO:0007669"/>
    <property type="project" value="UniProtKB-SubCell"/>
</dbReference>
<feature type="transmembrane region" description="Helical" evidence="7">
    <location>
        <begin position="327"/>
        <end position="348"/>
    </location>
</feature>
<evidence type="ECO:0000313" key="10">
    <source>
        <dbReference type="Proteomes" id="UP000305906"/>
    </source>
</evidence>
<dbReference type="PANTHER" id="PTHR23513">
    <property type="entry name" value="INTEGRAL MEMBRANE EFFLUX PROTEIN-RELATED"/>
    <property type="match status" value="1"/>
</dbReference>
<evidence type="ECO:0000256" key="3">
    <source>
        <dbReference type="ARBA" id="ARBA00022475"/>
    </source>
</evidence>
<reference evidence="9 10" key="1">
    <citation type="submission" date="2019-05" db="EMBL/GenBank/DDBJ databases">
        <title>Streptomyces sp. NEAU-C151, a novel actinomycete isolated from soil.</title>
        <authorList>
            <person name="Han L."/>
            <person name="Jiang H."/>
        </authorList>
    </citation>
    <scope>NUCLEOTIDE SEQUENCE [LARGE SCALE GENOMIC DNA]</scope>
    <source>
        <strain evidence="9 10">NEAU-C151</strain>
    </source>
</reference>
<name>A0A5R9FNT2_9ACTN</name>
<proteinExistence type="predicted"/>
<evidence type="ECO:0000256" key="5">
    <source>
        <dbReference type="ARBA" id="ARBA00022989"/>
    </source>
</evidence>
<keyword evidence="3" id="KW-1003">Cell membrane</keyword>
<dbReference type="SUPFAM" id="SSF103473">
    <property type="entry name" value="MFS general substrate transporter"/>
    <property type="match status" value="1"/>
</dbReference>
<evidence type="ECO:0000313" key="9">
    <source>
        <dbReference type="EMBL" id="TLS42194.1"/>
    </source>
</evidence>
<feature type="transmembrane region" description="Helical" evidence="7">
    <location>
        <begin position="305"/>
        <end position="321"/>
    </location>
</feature>
<dbReference type="PROSITE" id="PS50850">
    <property type="entry name" value="MFS"/>
    <property type="match status" value="1"/>
</dbReference>
<comment type="subcellular location">
    <subcellularLocation>
        <location evidence="1">Cell membrane</location>
        <topology evidence="1">Multi-pass membrane protein</topology>
    </subcellularLocation>
</comment>
<evidence type="ECO:0000256" key="7">
    <source>
        <dbReference type="SAM" id="Phobius"/>
    </source>
</evidence>
<evidence type="ECO:0000256" key="2">
    <source>
        <dbReference type="ARBA" id="ARBA00022448"/>
    </source>
</evidence>
<protein>
    <submittedName>
        <fullName evidence="9">MFS transporter</fullName>
    </submittedName>
</protein>
<feature type="transmembrane region" description="Helical" evidence="7">
    <location>
        <begin position="271"/>
        <end position="293"/>
    </location>
</feature>
<feature type="transmembrane region" description="Helical" evidence="7">
    <location>
        <begin position="244"/>
        <end position="265"/>
    </location>
</feature>
<evidence type="ECO:0000256" key="4">
    <source>
        <dbReference type="ARBA" id="ARBA00022692"/>
    </source>
</evidence>
<keyword evidence="4 7" id="KW-0812">Transmembrane</keyword>
<keyword evidence="6 7" id="KW-0472">Membrane</keyword>
<organism evidence="9 10">
    <name type="scientific">Streptomyces montanus</name>
    <dbReference type="NCBI Taxonomy" id="2580423"/>
    <lineage>
        <taxon>Bacteria</taxon>
        <taxon>Bacillati</taxon>
        <taxon>Actinomycetota</taxon>
        <taxon>Actinomycetes</taxon>
        <taxon>Kitasatosporales</taxon>
        <taxon>Streptomycetaceae</taxon>
        <taxon>Streptomyces</taxon>
    </lineage>
</organism>
<dbReference type="EMBL" id="VBZC01000044">
    <property type="protein sequence ID" value="TLS42194.1"/>
    <property type="molecule type" value="Genomic_DNA"/>
</dbReference>
<dbReference type="Proteomes" id="UP000305906">
    <property type="component" value="Unassembled WGS sequence"/>
</dbReference>
<dbReference type="PANTHER" id="PTHR23513:SF6">
    <property type="entry name" value="MAJOR FACILITATOR SUPERFAMILY ASSOCIATED DOMAIN-CONTAINING PROTEIN"/>
    <property type="match status" value="1"/>
</dbReference>
<dbReference type="InterPro" id="IPR036259">
    <property type="entry name" value="MFS_trans_sf"/>
</dbReference>
<evidence type="ECO:0000259" key="8">
    <source>
        <dbReference type="PROSITE" id="PS50850"/>
    </source>
</evidence>
<feature type="domain" description="Major facilitator superfamily (MFS) profile" evidence="8">
    <location>
        <begin position="240"/>
        <end position="419"/>
    </location>
</feature>
<accession>A0A5R9FNT2</accession>
<dbReference type="Gene3D" id="1.20.1250.20">
    <property type="entry name" value="MFS general substrate transporter like domains"/>
    <property type="match status" value="1"/>
</dbReference>
<sequence length="419" mass="42916">MATPTSTPASTPHPTPALRNSSFRLLWAGSTISGLGSWLLVVALPFHVFQLTGSPAATGLTLALEALPALLIGPWIGALLDRWDLTRAMWLADLASAAAVALILLADSAADVWLIYVAVLGENLATTVFRPAARALTPAVLGTGPELVAANSLTALTGSVLRLAVPPLGALLLAGPGITSVLLVDIGSYLMSAVLITRVGHRRRATVAEAKAPESERATLAGVRADLRTGLTHVIRTPALRGPLAANGVFLTANAALTVLLVPFVTGHLHAPGYAVGYLISGLGAGFVAGSVVSRRILARFRTRHILGATQLANGAAYFALFNAPNLPLAIAAAALLGLPGSILLISVETHVQRTAPPAMLGRVSALFFAVDSLAAVVGALCAPALVALLGLTPALNAISALALLAVPVSISRRTIRRP</sequence>
<dbReference type="AlphaFoldDB" id="A0A5R9FNT2"/>
<feature type="transmembrane region" description="Helical" evidence="7">
    <location>
        <begin position="170"/>
        <end position="196"/>
    </location>
</feature>
<feature type="transmembrane region" description="Helical" evidence="7">
    <location>
        <begin position="25"/>
        <end position="49"/>
    </location>
</feature>
<dbReference type="GO" id="GO:0022857">
    <property type="term" value="F:transmembrane transporter activity"/>
    <property type="evidence" value="ECO:0007669"/>
    <property type="project" value="InterPro"/>
</dbReference>
<keyword evidence="2" id="KW-0813">Transport</keyword>
<comment type="caution">
    <text evidence="9">The sequence shown here is derived from an EMBL/GenBank/DDBJ whole genome shotgun (WGS) entry which is preliminary data.</text>
</comment>
<feature type="transmembrane region" description="Helical" evidence="7">
    <location>
        <begin position="360"/>
        <end position="381"/>
    </location>
</feature>
<feature type="transmembrane region" description="Helical" evidence="7">
    <location>
        <begin position="56"/>
        <end position="76"/>
    </location>
</feature>
<evidence type="ECO:0000256" key="6">
    <source>
        <dbReference type="ARBA" id="ARBA00023136"/>
    </source>
</evidence>
<gene>
    <name evidence="9" type="ORF">FE633_32260</name>
</gene>
<dbReference type="InterPro" id="IPR010290">
    <property type="entry name" value="TM_effector"/>
</dbReference>
<keyword evidence="10" id="KW-1185">Reference proteome</keyword>
<dbReference type="CDD" id="cd06173">
    <property type="entry name" value="MFS_MefA_like"/>
    <property type="match status" value="1"/>
</dbReference>
<dbReference type="RefSeq" id="WP_138048720.1">
    <property type="nucleotide sequence ID" value="NZ_VBZC01000044.1"/>
</dbReference>